<dbReference type="Proteomes" id="UP001195483">
    <property type="component" value="Unassembled WGS sequence"/>
</dbReference>
<reference evidence="1" key="2">
    <citation type="journal article" date="2021" name="Genome Biol. Evol.">
        <title>Developing a high-quality reference genome for a parasitic bivalve with doubly uniparental inheritance (Bivalvia: Unionida).</title>
        <authorList>
            <person name="Smith C.H."/>
        </authorList>
    </citation>
    <scope>NUCLEOTIDE SEQUENCE</scope>
    <source>
        <strain evidence="1">CHS0354</strain>
        <tissue evidence="1">Mantle</tissue>
    </source>
</reference>
<evidence type="ECO:0000313" key="2">
    <source>
        <dbReference type="Proteomes" id="UP001195483"/>
    </source>
</evidence>
<proteinExistence type="predicted"/>
<evidence type="ECO:0000313" key="1">
    <source>
        <dbReference type="EMBL" id="KAK3603222.1"/>
    </source>
</evidence>
<dbReference type="EMBL" id="JAEAOA010002119">
    <property type="protein sequence ID" value="KAK3603222.1"/>
    <property type="molecule type" value="Genomic_DNA"/>
</dbReference>
<sequence>MHLLGMCKMKFKPIPQLKSEQSYHHKLQLLMGRVPRFTDTTWLMAVKLLGAKQLSMEGNGT</sequence>
<keyword evidence="2" id="KW-1185">Reference proteome</keyword>
<protein>
    <submittedName>
        <fullName evidence="1">Uncharacterized protein</fullName>
    </submittedName>
</protein>
<name>A0AAE0T3N6_9BIVA</name>
<comment type="caution">
    <text evidence="1">The sequence shown here is derived from an EMBL/GenBank/DDBJ whole genome shotgun (WGS) entry which is preliminary data.</text>
</comment>
<accession>A0AAE0T3N6</accession>
<organism evidence="1 2">
    <name type="scientific">Potamilus streckersoni</name>
    <dbReference type="NCBI Taxonomy" id="2493646"/>
    <lineage>
        <taxon>Eukaryota</taxon>
        <taxon>Metazoa</taxon>
        <taxon>Spiralia</taxon>
        <taxon>Lophotrochozoa</taxon>
        <taxon>Mollusca</taxon>
        <taxon>Bivalvia</taxon>
        <taxon>Autobranchia</taxon>
        <taxon>Heteroconchia</taxon>
        <taxon>Palaeoheterodonta</taxon>
        <taxon>Unionida</taxon>
        <taxon>Unionoidea</taxon>
        <taxon>Unionidae</taxon>
        <taxon>Ambleminae</taxon>
        <taxon>Lampsilini</taxon>
        <taxon>Potamilus</taxon>
    </lineage>
</organism>
<gene>
    <name evidence="1" type="ORF">CHS0354_036161</name>
</gene>
<reference evidence="1" key="3">
    <citation type="submission" date="2023-05" db="EMBL/GenBank/DDBJ databases">
        <authorList>
            <person name="Smith C.H."/>
        </authorList>
    </citation>
    <scope>NUCLEOTIDE SEQUENCE</scope>
    <source>
        <strain evidence="1">CHS0354</strain>
        <tissue evidence="1">Mantle</tissue>
    </source>
</reference>
<dbReference type="AlphaFoldDB" id="A0AAE0T3N6"/>
<reference evidence="1" key="1">
    <citation type="journal article" date="2021" name="Genome Biol. Evol.">
        <title>A High-Quality Reference Genome for a Parasitic Bivalve with Doubly Uniparental Inheritance (Bivalvia: Unionida).</title>
        <authorList>
            <person name="Smith C.H."/>
        </authorList>
    </citation>
    <scope>NUCLEOTIDE SEQUENCE</scope>
    <source>
        <strain evidence="1">CHS0354</strain>
    </source>
</reference>